<evidence type="ECO:0000313" key="16">
    <source>
        <dbReference type="EMBL" id="HGV98095.1"/>
    </source>
</evidence>
<dbReference type="EMBL" id="DTGZ01000135">
    <property type="protein sequence ID" value="HGV98095.1"/>
    <property type="molecule type" value="Genomic_DNA"/>
</dbReference>
<keyword evidence="8" id="KW-0133">Cell shape</keyword>
<dbReference type="GO" id="GO:0005886">
    <property type="term" value="C:plasma membrane"/>
    <property type="evidence" value="ECO:0007669"/>
    <property type="project" value="UniProtKB-SubCell"/>
</dbReference>
<comment type="caution">
    <text evidence="16">The sequence shown here is derived from an EMBL/GenBank/DDBJ whole genome shotgun (WGS) entry which is preliminary data.</text>
</comment>
<evidence type="ECO:0000256" key="13">
    <source>
        <dbReference type="SAM" id="Phobius"/>
    </source>
</evidence>
<evidence type="ECO:0000259" key="14">
    <source>
        <dbReference type="Pfam" id="PF00905"/>
    </source>
</evidence>
<keyword evidence="7" id="KW-0378">Hydrolase</keyword>
<dbReference type="GO" id="GO:0008360">
    <property type="term" value="P:regulation of cell shape"/>
    <property type="evidence" value="ECO:0007669"/>
    <property type="project" value="UniProtKB-KW"/>
</dbReference>
<dbReference type="PANTHER" id="PTHR30627:SF2">
    <property type="entry name" value="PEPTIDOGLYCAN D,D-TRANSPEPTIDASE MRDA"/>
    <property type="match status" value="1"/>
</dbReference>
<evidence type="ECO:0000256" key="11">
    <source>
        <dbReference type="ARBA" id="ARBA00023136"/>
    </source>
</evidence>
<dbReference type="SUPFAM" id="SSF56519">
    <property type="entry name" value="Penicillin binding protein dimerisation domain"/>
    <property type="match status" value="1"/>
</dbReference>
<dbReference type="InterPro" id="IPR012338">
    <property type="entry name" value="Beta-lactam/transpept-like"/>
</dbReference>
<feature type="domain" description="Penicillin-binding protein dimerisation" evidence="15">
    <location>
        <begin position="51"/>
        <end position="216"/>
    </location>
</feature>
<evidence type="ECO:0000256" key="4">
    <source>
        <dbReference type="ARBA" id="ARBA00022519"/>
    </source>
</evidence>
<dbReference type="GO" id="GO:0009252">
    <property type="term" value="P:peptidoglycan biosynthetic process"/>
    <property type="evidence" value="ECO:0007669"/>
    <property type="project" value="UniProtKB-KW"/>
</dbReference>
<evidence type="ECO:0000256" key="3">
    <source>
        <dbReference type="ARBA" id="ARBA00022475"/>
    </source>
</evidence>
<dbReference type="PANTHER" id="PTHR30627">
    <property type="entry name" value="PEPTIDOGLYCAN D,D-TRANSPEPTIDASE"/>
    <property type="match status" value="1"/>
</dbReference>
<keyword evidence="4" id="KW-0997">Cell inner membrane</keyword>
<dbReference type="InterPro" id="IPR001460">
    <property type="entry name" value="PCN-bd_Tpept"/>
</dbReference>
<dbReference type="InterPro" id="IPR050515">
    <property type="entry name" value="Beta-lactam/transpept"/>
</dbReference>
<keyword evidence="10 13" id="KW-1133">Transmembrane helix</keyword>
<dbReference type="GO" id="GO:0009002">
    <property type="term" value="F:serine-type D-Ala-D-Ala carboxypeptidase activity"/>
    <property type="evidence" value="ECO:0007669"/>
    <property type="project" value="InterPro"/>
</dbReference>
<evidence type="ECO:0000256" key="1">
    <source>
        <dbReference type="ARBA" id="ARBA00004167"/>
    </source>
</evidence>
<dbReference type="Gene3D" id="3.40.710.10">
    <property type="entry name" value="DD-peptidase/beta-lactamase superfamily"/>
    <property type="match status" value="1"/>
</dbReference>
<dbReference type="GO" id="GO:0071555">
    <property type="term" value="P:cell wall organization"/>
    <property type="evidence" value="ECO:0007669"/>
    <property type="project" value="UniProtKB-KW"/>
</dbReference>
<evidence type="ECO:0000256" key="5">
    <source>
        <dbReference type="ARBA" id="ARBA00022670"/>
    </source>
</evidence>
<dbReference type="Pfam" id="PF00905">
    <property type="entry name" value="Transpeptidase"/>
    <property type="match status" value="1"/>
</dbReference>
<dbReference type="InterPro" id="IPR005311">
    <property type="entry name" value="PBP_dimer"/>
</dbReference>
<comment type="subcellular location">
    <subcellularLocation>
        <location evidence="2">Cell membrane</location>
    </subcellularLocation>
    <subcellularLocation>
        <location evidence="1">Membrane</location>
        <topology evidence="1">Single-pass membrane protein</topology>
    </subcellularLocation>
</comment>
<dbReference type="Pfam" id="PF03717">
    <property type="entry name" value="PBP_dimer"/>
    <property type="match status" value="1"/>
</dbReference>
<keyword evidence="11 13" id="KW-0472">Membrane</keyword>
<feature type="transmembrane region" description="Helical" evidence="13">
    <location>
        <begin position="12"/>
        <end position="32"/>
    </location>
</feature>
<keyword evidence="5" id="KW-0645">Protease</keyword>
<dbReference type="NCBIfam" id="TIGR03423">
    <property type="entry name" value="pbp2_mrdA"/>
    <property type="match status" value="1"/>
</dbReference>
<keyword evidence="3" id="KW-1003">Cell membrane</keyword>
<feature type="domain" description="Penicillin-binding protein transpeptidase" evidence="14">
    <location>
        <begin position="254"/>
        <end position="561"/>
    </location>
</feature>
<reference evidence="16" key="1">
    <citation type="journal article" date="2020" name="mSystems">
        <title>Genome- and Community-Level Interaction Insights into Carbon Utilization and Element Cycling Functions of Hydrothermarchaeota in Hydrothermal Sediment.</title>
        <authorList>
            <person name="Zhou Z."/>
            <person name="Liu Y."/>
            <person name="Xu W."/>
            <person name="Pan J."/>
            <person name="Luo Z.H."/>
            <person name="Li M."/>
        </authorList>
    </citation>
    <scope>NUCLEOTIDE SEQUENCE [LARGE SCALE GENOMIC DNA]</scope>
    <source>
        <strain evidence="16">SpSt-774</strain>
    </source>
</reference>
<keyword evidence="6 13" id="KW-0812">Transmembrane</keyword>
<evidence type="ECO:0000256" key="6">
    <source>
        <dbReference type="ARBA" id="ARBA00022692"/>
    </source>
</evidence>
<accession>A0A7C4XFI4</accession>
<proteinExistence type="predicted"/>
<dbReference type="InterPro" id="IPR017790">
    <property type="entry name" value="Penicillin-binding_protein_2"/>
</dbReference>
<dbReference type="Gene3D" id="3.30.1390.30">
    <property type="entry name" value="Penicillin-binding protein 2a, domain 3"/>
    <property type="match status" value="1"/>
</dbReference>
<evidence type="ECO:0000259" key="15">
    <source>
        <dbReference type="Pfam" id="PF03717"/>
    </source>
</evidence>
<dbReference type="GO" id="GO:0008658">
    <property type="term" value="F:penicillin binding"/>
    <property type="evidence" value="ECO:0007669"/>
    <property type="project" value="InterPro"/>
</dbReference>
<dbReference type="AlphaFoldDB" id="A0A7C4XFI4"/>
<sequence>MDEDLKRYQFIRTLTIGIFLIIIIFSFKLQIFEGKKYYRLSEENRIKKKYITAPRGNIYDRHGKEIANTRPAFYVSIIPALTNEDCIKRIAQILGFDPEFIKMKIMKIEKNPFVSVKIGRDISFEQVSIIEEEIEELSGVEVGVEPVRNYPYNDLFCHVLGYVSEITDIELKQLKSYKLGDYIGRSGLEQEYEKELAGTDGIDYIEVDVKGRELGKVSEYRPVPPINGKDLYTSLDLELTDSTANFLKNYPRAAAVALNPQNGEIYVLYSKPGFNPNRFVRGLTEKEWEELNNPQDAPLYNRATMSCYPIGSTIKPFLALAGLDKGMITIGTTFEPCTGGIKFGNRYFGCWKIHGRLHLIDAIAHSCDVYFYQLGRYLGIDIISDILYEVGFGKPTGIDLPQEKTGLVPDRKWMEKRYGKNWTEGHIFNLSIGQGDILATPLQLARAYTIFANKRNGLVYPHIKVGIKSDILGISRKKEAIEVVCEALNNVVKRGTGMMAQVQGFEVCGKTGTAENPHGEDHSLFVGFAPKDEPQILVCVIVENAGHGGSVAAPVVGRIIKTFMALNKGMTGAEN</sequence>
<name>A0A7C4XFI4_UNCW3</name>
<dbReference type="GO" id="GO:0006508">
    <property type="term" value="P:proteolysis"/>
    <property type="evidence" value="ECO:0007669"/>
    <property type="project" value="UniProtKB-KW"/>
</dbReference>
<keyword evidence="12" id="KW-0961">Cell wall biogenesis/degradation</keyword>
<gene>
    <name evidence="16" type="primary">mrdA</name>
    <name evidence="16" type="ORF">ENV60_07350</name>
</gene>
<evidence type="ECO:0000256" key="9">
    <source>
        <dbReference type="ARBA" id="ARBA00022984"/>
    </source>
</evidence>
<evidence type="ECO:0000256" key="8">
    <source>
        <dbReference type="ARBA" id="ARBA00022960"/>
    </source>
</evidence>
<evidence type="ECO:0000256" key="7">
    <source>
        <dbReference type="ARBA" id="ARBA00022801"/>
    </source>
</evidence>
<dbReference type="GO" id="GO:0071972">
    <property type="term" value="F:peptidoglycan L,D-transpeptidase activity"/>
    <property type="evidence" value="ECO:0007669"/>
    <property type="project" value="TreeGrafter"/>
</dbReference>
<dbReference type="Gene3D" id="3.90.1310.10">
    <property type="entry name" value="Penicillin-binding protein 2a (Domain 2)"/>
    <property type="match status" value="1"/>
</dbReference>
<protein>
    <submittedName>
        <fullName evidence="16">Penicillin-binding protein 2</fullName>
    </submittedName>
</protein>
<dbReference type="SUPFAM" id="SSF56601">
    <property type="entry name" value="beta-lactamase/transpeptidase-like"/>
    <property type="match status" value="1"/>
</dbReference>
<dbReference type="InterPro" id="IPR036138">
    <property type="entry name" value="PBP_dimer_sf"/>
</dbReference>
<evidence type="ECO:0000256" key="2">
    <source>
        <dbReference type="ARBA" id="ARBA00004236"/>
    </source>
</evidence>
<evidence type="ECO:0000256" key="10">
    <source>
        <dbReference type="ARBA" id="ARBA00022989"/>
    </source>
</evidence>
<evidence type="ECO:0000256" key="12">
    <source>
        <dbReference type="ARBA" id="ARBA00023316"/>
    </source>
</evidence>
<keyword evidence="9" id="KW-0573">Peptidoglycan synthesis</keyword>
<organism evidence="16">
    <name type="scientific">candidate division WOR-3 bacterium</name>
    <dbReference type="NCBI Taxonomy" id="2052148"/>
    <lineage>
        <taxon>Bacteria</taxon>
        <taxon>Bacteria division WOR-3</taxon>
    </lineage>
</organism>